<accession>A0AAE0JTC6</accession>
<feature type="region of interest" description="Disordered" evidence="1">
    <location>
        <begin position="103"/>
        <end position="130"/>
    </location>
</feature>
<reference evidence="2" key="2">
    <citation type="submission" date="2023-06" db="EMBL/GenBank/DDBJ databases">
        <authorList>
            <consortium name="Lawrence Berkeley National Laboratory"/>
            <person name="Haridas S."/>
            <person name="Hensen N."/>
            <person name="Bonometti L."/>
            <person name="Westerberg I."/>
            <person name="Brannstrom I.O."/>
            <person name="Guillou S."/>
            <person name="Cros-Aarteil S."/>
            <person name="Calhoun S."/>
            <person name="Kuo A."/>
            <person name="Mondo S."/>
            <person name="Pangilinan J."/>
            <person name="Riley R."/>
            <person name="Labutti K."/>
            <person name="Andreopoulos B."/>
            <person name="Lipzen A."/>
            <person name="Chen C."/>
            <person name="Yanf M."/>
            <person name="Daum C."/>
            <person name="Ng V."/>
            <person name="Clum A."/>
            <person name="Steindorff A."/>
            <person name="Ohm R."/>
            <person name="Martin F."/>
            <person name="Silar P."/>
            <person name="Natvig D."/>
            <person name="Lalanne C."/>
            <person name="Gautier V."/>
            <person name="Ament-Velasquez S.L."/>
            <person name="Kruys A."/>
            <person name="Hutchinson M.I."/>
            <person name="Powell A.J."/>
            <person name="Barry K."/>
            <person name="Miller A.N."/>
            <person name="Grigoriev I.V."/>
            <person name="Debuchy R."/>
            <person name="Gladieux P."/>
            <person name="Thoren M.H."/>
            <person name="Johannesson H."/>
        </authorList>
    </citation>
    <scope>NUCLEOTIDE SEQUENCE</scope>
    <source>
        <strain evidence="2">CBS 958.72</strain>
    </source>
</reference>
<sequence>MPTVEPNEASAPPNKASKSNEDQMQETVHILPTKYFRDIDSLVKILQGLVGKKGTFEIEMQNTSYIIKSPDRIELKDLVDSIAQQRRSSSVPDLNALRISATQHRHRHGVDPGLVAGSSRQSLEETGASA</sequence>
<organism evidence="2 3">
    <name type="scientific">Lasiosphaeria ovina</name>
    <dbReference type="NCBI Taxonomy" id="92902"/>
    <lineage>
        <taxon>Eukaryota</taxon>
        <taxon>Fungi</taxon>
        <taxon>Dikarya</taxon>
        <taxon>Ascomycota</taxon>
        <taxon>Pezizomycotina</taxon>
        <taxon>Sordariomycetes</taxon>
        <taxon>Sordariomycetidae</taxon>
        <taxon>Sordariales</taxon>
        <taxon>Lasiosphaeriaceae</taxon>
        <taxon>Lasiosphaeria</taxon>
    </lineage>
</organism>
<evidence type="ECO:0000256" key="1">
    <source>
        <dbReference type="SAM" id="MobiDB-lite"/>
    </source>
</evidence>
<proteinExistence type="predicted"/>
<dbReference type="AlphaFoldDB" id="A0AAE0JTC6"/>
<gene>
    <name evidence="2" type="ORF">B0T24DRAFT_684499</name>
</gene>
<name>A0AAE0JTC6_9PEZI</name>
<feature type="region of interest" description="Disordered" evidence="1">
    <location>
        <begin position="1"/>
        <end position="24"/>
    </location>
</feature>
<dbReference type="EMBL" id="JAULSN010000011">
    <property type="protein sequence ID" value="KAK3361454.1"/>
    <property type="molecule type" value="Genomic_DNA"/>
</dbReference>
<comment type="caution">
    <text evidence="2">The sequence shown here is derived from an EMBL/GenBank/DDBJ whole genome shotgun (WGS) entry which is preliminary data.</text>
</comment>
<evidence type="ECO:0000313" key="2">
    <source>
        <dbReference type="EMBL" id="KAK3361454.1"/>
    </source>
</evidence>
<dbReference type="Proteomes" id="UP001287356">
    <property type="component" value="Unassembled WGS sequence"/>
</dbReference>
<protein>
    <submittedName>
        <fullName evidence="2">Uncharacterized protein</fullName>
    </submittedName>
</protein>
<keyword evidence="3" id="KW-1185">Reference proteome</keyword>
<evidence type="ECO:0000313" key="3">
    <source>
        <dbReference type="Proteomes" id="UP001287356"/>
    </source>
</evidence>
<reference evidence="2" key="1">
    <citation type="journal article" date="2023" name="Mol. Phylogenet. Evol.">
        <title>Genome-scale phylogeny and comparative genomics of the fungal order Sordariales.</title>
        <authorList>
            <person name="Hensen N."/>
            <person name="Bonometti L."/>
            <person name="Westerberg I."/>
            <person name="Brannstrom I.O."/>
            <person name="Guillou S."/>
            <person name="Cros-Aarteil S."/>
            <person name="Calhoun S."/>
            <person name="Haridas S."/>
            <person name="Kuo A."/>
            <person name="Mondo S."/>
            <person name="Pangilinan J."/>
            <person name="Riley R."/>
            <person name="LaButti K."/>
            <person name="Andreopoulos B."/>
            <person name="Lipzen A."/>
            <person name="Chen C."/>
            <person name="Yan M."/>
            <person name="Daum C."/>
            <person name="Ng V."/>
            <person name="Clum A."/>
            <person name="Steindorff A."/>
            <person name="Ohm R.A."/>
            <person name="Martin F."/>
            <person name="Silar P."/>
            <person name="Natvig D.O."/>
            <person name="Lalanne C."/>
            <person name="Gautier V."/>
            <person name="Ament-Velasquez S.L."/>
            <person name="Kruys A."/>
            <person name="Hutchinson M.I."/>
            <person name="Powell A.J."/>
            <person name="Barry K."/>
            <person name="Miller A.N."/>
            <person name="Grigoriev I.V."/>
            <person name="Debuchy R."/>
            <person name="Gladieux P."/>
            <person name="Hiltunen Thoren M."/>
            <person name="Johannesson H."/>
        </authorList>
    </citation>
    <scope>NUCLEOTIDE SEQUENCE</scope>
    <source>
        <strain evidence="2">CBS 958.72</strain>
    </source>
</reference>